<protein>
    <submittedName>
        <fullName evidence="4">GHKL domain-containing protein</fullName>
    </submittedName>
</protein>
<dbReference type="GO" id="GO:0000155">
    <property type="term" value="F:phosphorelay sensor kinase activity"/>
    <property type="evidence" value="ECO:0007669"/>
    <property type="project" value="InterPro"/>
</dbReference>
<keyword evidence="2" id="KW-1133">Transmembrane helix</keyword>
<evidence type="ECO:0000259" key="3">
    <source>
        <dbReference type="Pfam" id="PF06580"/>
    </source>
</evidence>
<feature type="transmembrane region" description="Helical" evidence="2">
    <location>
        <begin position="75"/>
        <end position="92"/>
    </location>
</feature>
<dbReference type="SUPFAM" id="SSF55874">
    <property type="entry name" value="ATPase domain of HSP90 chaperone/DNA topoisomerase II/histidine kinase"/>
    <property type="match status" value="1"/>
</dbReference>
<dbReference type="Proteomes" id="UP000249720">
    <property type="component" value="Unassembled WGS sequence"/>
</dbReference>
<dbReference type="PANTHER" id="PTHR34220">
    <property type="entry name" value="SENSOR HISTIDINE KINASE YPDA"/>
    <property type="match status" value="1"/>
</dbReference>
<feature type="region of interest" description="Disordered" evidence="1">
    <location>
        <begin position="130"/>
        <end position="150"/>
    </location>
</feature>
<comment type="caution">
    <text evidence="4">The sequence shown here is derived from an EMBL/GenBank/DDBJ whole genome shotgun (WGS) entry which is preliminary data.</text>
</comment>
<name>A0A2W7RYH8_9BACT</name>
<accession>A0A2W7RYH8</accession>
<dbReference type="InterPro" id="IPR036890">
    <property type="entry name" value="HATPase_C_sf"/>
</dbReference>
<evidence type="ECO:0000313" key="5">
    <source>
        <dbReference type="Proteomes" id="UP000249720"/>
    </source>
</evidence>
<dbReference type="GO" id="GO:0016020">
    <property type="term" value="C:membrane"/>
    <property type="evidence" value="ECO:0007669"/>
    <property type="project" value="InterPro"/>
</dbReference>
<evidence type="ECO:0000256" key="1">
    <source>
        <dbReference type="SAM" id="MobiDB-lite"/>
    </source>
</evidence>
<dbReference type="InterPro" id="IPR050640">
    <property type="entry name" value="Bact_2-comp_sensor_kinase"/>
</dbReference>
<keyword evidence="2" id="KW-0812">Transmembrane</keyword>
<dbReference type="PANTHER" id="PTHR34220:SF7">
    <property type="entry name" value="SENSOR HISTIDINE KINASE YPDA"/>
    <property type="match status" value="1"/>
</dbReference>
<feature type="transmembrane region" description="Helical" evidence="2">
    <location>
        <begin position="7"/>
        <end position="28"/>
    </location>
</feature>
<organism evidence="4 5">
    <name type="scientific">Hydrotalea sandarakina</name>
    <dbReference type="NCBI Taxonomy" id="1004304"/>
    <lineage>
        <taxon>Bacteria</taxon>
        <taxon>Pseudomonadati</taxon>
        <taxon>Bacteroidota</taxon>
        <taxon>Chitinophagia</taxon>
        <taxon>Chitinophagales</taxon>
        <taxon>Chitinophagaceae</taxon>
        <taxon>Hydrotalea</taxon>
    </lineage>
</organism>
<evidence type="ECO:0000313" key="4">
    <source>
        <dbReference type="EMBL" id="PZX65561.1"/>
    </source>
</evidence>
<keyword evidence="2" id="KW-0472">Membrane</keyword>
<feature type="domain" description="Signal transduction histidine kinase internal region" evidence="3">
    <location>
        <begin position="198"/>
        <end position="275"/>
    </location>
</feature>
<evidence type="ECO:0000256" key="2">
    <source>
        <dbReference type="SAM" id="Phobius"/>
    </source>
</evidence>
<dbReference type="InterPro" id="IPR010559">
    <property type="entry name" value="Sig_transdc_His_kin_internal"/>
</dbReference>
<dbReference type="EMBL" id="QKZV01000001">
    <property type="protein sequence ID" value="PZX65561.1"/>
    <property type="molecule type" value="Genomic_DNA"/>
</dbReference>
<gene>
    <name evidence="4" type="ORF">LX80_00049</name>
</gene>
<sequence>MAKSSKKIIIVLLHIVAWASFFLLPYIFSPQPKDIPEQVSKYILTLYIVINLYLLIFYYFNTLLLIPKLLFKKRWIIYVIIVGICMYGFTNVPRQISLWLNNTTETKIRSEFRPEYRRFDTANYSKNDTPNNAEWRKQYPPPMRSDNMNKRRNNRYFPGREAIFLLVLAVGLSISLLQQWLKVEQTKEEIEKEMLRTELSFLKTQINPHFFFNTLNNIYSLAITGSDKTASAILKLSAIMRYILTETKYDWVPIQSEIDFLNDYIELQKVRLTDNVALNVNINGTITNQKVAPLLFIPFVENAFKYGVSTVENSFIHINLNIKENSIVFSVENSIAANAGNTLTETTGIGIKNVERRLALLYPDMHKLTIEKEKNTFRVTLTLLKIV</sequence>
<dbReference type="AlphaFoldDB" id="A0A2W7RYH8"/>
<reference evidence="4 5" key="1">
    <citation type="submission" date="2018-06" db="EMBL/GenBank/DDBJ databases">
        <title>Genomic Encyclopedia of Archaeal and Bacterial Type Strains, Phase II (KMG-II): from individual species to whole genera.</title>
        <authorList>
            <person name="Goeker M."/>
        </authorList>
    </citation>
    <scope>NUCLEOTIDE SEQUENCE [LARGE SCALE GENOMIC DNA]</scope>
    <source>
        <strain evidence="4 5">DSM 23241</strain>
    </source>
</reference>
<keyword evidence="5" id="KW-1185">Reference proteome</keyword>
<dbReference type="Pfam" id="PF06580">
    <property type="entry name" value="His_kinase"/>
    <property type="match status" value="1"/>
</dbReference>
<feature type="transmembrane region" description="Helical" evidence="2">
    <location>
        <begin position="40"/>
        <end position="63"/>
    </location>
</feature>
<dbReference type="OrthoDB" id="9792992at2"/>
<dbReference type="RefSeq" id="WP_111293048.1">
    <property type="nucleotide sequence ID" value="NZ_QKZV01000001.1"/>
</dbReference>
<proteinExistence type="predicted"/>
<dbReference type="Gene3D" id="3.30.565.10">
    <property type="entry name" value="Histidine kinase-like ATPase, C-terminal domain"/>
    <property type="match status" value="1"/>
</dbReference>